<dbReference type="GeneID" id="65101486"/>
<evidence type="ECO:0000313" key="2">
    <source>
        <dbReference type="Proteomes" id="UP000501125"/>
    </source>
</evidence>
<protein>
    <submittedName>
        <fullName evidence="1">Uncharacterized protein</fullName>
    </submittedName>
</protein>
<sequence>MALSKVSEFNIVENNLSRKRVYFDNMTRLCVYNFYFRRNIKNYLPSIAGQVQDKSYKKNNFTVLREIDFAHVAYREKNFQNDLLPLIYEDENNLAMLNYIQNGDKDYNKIFPPIFETLSWLKEQGYLPATIKQDIKDCESAKIIVQRLDRMLENVEVSKRVDSHHSALSYYVYSDYVANTILICRSYNSEHYRMVEKWYQKYAVMTFTALKKQFGCETVAVRDELLKYATGEVFSKDVYFKLNGLLNHVFKAHEYKYVDMLFRVLNNKATDDDTLDKIYWIVNDFACAVREIYKMNKNFIDTSYKNSKTLRQYNEVFNFMCMCDDQELYDLEKFIQSKFIN</sequence>
<evidence type="ECO:0000313" key="1">
    <source>
        <dbReference type="EMBL" id="AWW14368.1"/>
    </source>
</evidence>
<dbReference type="EMBL" id="MH261376">
    <property type="protein sequence ID" value="AWW14368.1"/>
    <property type="molecule type" value="Genomic_DNA"/>
</dbReference>
<dbReference type="Proteomes" id="UP000501125">
    <property type="component" value="Chromosome"/>
</dbReference>
<name>A0A2Z4HHV6_9ABAC</name>
<organism evidence="1 2">
    <name type="scientific">Hyposidra talaca nucleopolyhedrovirus</name>
    <dbReference type="NCBI Taxonomy" id="1070315"/>
    <lineage>
        <taxon>Viruses</taxon>
        <taxon>Viruses incertae sedis</taxon>
        <taxon>Naldaviricetes</taxon>
        <taxon>Lefavirales</taxon>
        <taxon>Baculoviridae</taxon>
        <taxon>Alphabaculovirus</taxon>
        <taxon>Alphabaculovirus hytalacae</taxon>
    </lineage>
</organism>
<keyword evidence="2" id="KW-1185">Reference proteome</keyword>
<dbReference type="RefSeq" id="YP_010086275.1">
    <property type="nucleotide sequence ID" value="NC_055453.1"/>
</dbReference>
<gene>
    <name evidence="1" type="primary">orf8</name>
    <name evidence="1" type="ORF">HytaNPV_gp008</name>
</gene>
<dbReference type="Pfam" id="PF07138">
    <property type="entry name" value="AcMNPV_AC11"/>
    <property type="match status" value="1"/>
</dbReference>
<dbReference type="InterPro" id="IPR009815">
    <property type="entry name" value="AcMNPV_AC11"/>
</dbReference>
<reference evidence="1 2" key="1">
    <citation type="journal article" date="2018" name="Sci. Rep.">
        <title>Comprehensive analysis of single molecule sequencing-derived complete genome and whole transcriptome of Hyposidra talaca nuclear polyhedrosis virus.</title>
        <authorList>
            <person name="Nguyen T.T."/>
            <person name="Suryamohan K."/>
            <person name="Kuriakose B."/>
            <person name="Janakiraman V."/>
            <person name="Reichelt M."/>
            <person name="Chaudhuri S."/>
            <person name="Guillory J."/>
            <person name="Divakaran N."/>
            <person name="Rabins P.E."/>
            <person name="Goel R."/>
            <person name="Deka B."/>
            <person name="Sarkar S."/>
            <person name="Ekka P."/>
            <person name="Tsai Y.C."/>
            <person name="Vargas D."/>
            <person name="Santhosh S."/>
            <person name="Mohan S."/>
            <person name="Chin C.S."/>
            <person name="Korlach J."/>
            <person name="Thomas G."/>
            <person name="Babu A."/>
            <person name="Seshagiri S."/>
        </authorList>
    </citation>
    <scope>NUCLEOTIDE SEQUENCE [LARGE SCALE GENOMIC DNA]</scope>
    <source>
        <strain evidence="1 2">HytaNPVIndia001</strain>
    </source>
</reference>
<accession>A0A2Z4HHV6</accession>
<dbReference type="KEGG" id="vg:65101486"/>
<proteinExistence type="predicted"/>